<dbReference type="Gene3D" id="3.30.420.10">
    <property type="entry name" value="Ribonuclease H-like superfamily/Ribonuclease H"/>
    <property type="match status" value="1"/>
</dbReference>
<evidence type="ECO:0000313" key="2">
    <source>
        <dbReference type="Ensembl" id="ENSOTSP00005139013.1"/>
    </source>
</evidence>
<proteinExistence type="predicted"/>
<reference evidence="3" key="1">
    <citation type="journal article" date="2018" name="PLoS ONE">
        <title>Chinook salmon (Oncorhynchus tshawytscha) genome and transcriptome.</title>
        <authorList>
            <person name="Christensen K.A."/>
            <person name="Leong J.S."/>
            <person name="Sakhrani D."/>
            <person name="Biagi C.A."/>
            <person name="Minkley D.R."/>
            <person name="Withler R.E."/>
            <person name="Rondeau E.B."/>
            <person name="Koop B.F."/>
            <person name="Devlin R.H."/>
        </authorList>
    </citation>
    <scope>NUCLEOTIDE SEQUENCE [LARGE SCALE GENOMIC DNA]</scope>
</reference>
<dbReference type="InterPro" id="IPR038717">
    <property type="entry name" value="Tc1-like_DDE_dom"/>
</dbReference>
<dbReference type="InterPro" id="IPR036397">
    <property type="entry name" value="RNaseH_sf"/>
</dbReference>
<dbReference type="GeneTree" id="ENSGT01120000271870"/>
<dbReference type="Proteomes" id="UP000694402">
    <property type="component" value="Unassembled WGS sequence"/>
</dbReference>
<reference evidence="2" key="3">
    <citation type="submission" date="2025-09" db="UniProtKB">
        <authorList>
            <consortium name="Ensembl"/>
        </authorList>
    </citation>
    <scope>IDENTIFICATION</scope>
</reference>
<protein>
    <recommendedName>
        <fullName evidence="1">Tc1-like transposase DDE domain-containing protein</fullName>
    </recommendedName>
</protein>
<feature type="domain" description="Tc1-like transposase DDE" evidence="1">
    <location>
        <begin position="16"/>
        <end position="78"/>
    </location>
</feature>
<dbReference type="AlphaFoldDB" id="A0AAZ3RDE7"/>
<name>A0AAZ3RDE7_ONCTS</name>
<accession>A0AAZ3RDE7</accession>
<keyword evidence="3" id="KW-1185">Reference proteome</keyword>
<organism evidence="2 3">
    <name type="scientific">Oncorhynchus tshawytscha</name>
    <name type="common">Chinook salmon</name>
    <name type="synonym">Salmo tshawytscha</name>
    <dbReference type="NCBI Taxonomy" id="74940"/>
    <lineage>
        <taxon>Eukaryota</taxon>
        <taxon>Metazoa</taxon>
        <taxon>Chordata</taxon>
        <taxon>Craniata</taxon>
        <taxon>Vertebrata</taxon>
        <taxon>Euteleostomi</taxon>
        <taxon>Actinopterygii</taxon>
        <taxon>Neopterygii</taxon>
        <taxon>Teleostei</taxon>
        <taxon>Protacanthopterygii</taxon>
        <taxon>Salmoniformes</taxon>
        <taxon>Salmonidae</taxon>
        <taxon>Salmoninae</taxon>
        <taxon>Oncorhynchus</taxon>
    </lineage>
</organism>
<evidence type="ECO:0000313" key="3">
    <source>
        <dbReference type="Proteomes" id="UP000694402"/>
    </source>
</evidence>
<reference evidence="2" key="2">
    <citation type="submission" date="2025-08" db="UniProtKB">
        <authorList>
            <consortium name="Ensembl"/>
        </authorList>
    </citation>
    <scope>IDENTIFICATION</scope>
</reference>
<dbReference type="Pfam" id="PF13358">
    <property type="entry name" value="DDE_3"/>
    <property type="match status" value="1"/>
</dbReference>
<evidence type="ECO:0000259" key="1">
    <source>
        <dbReference type="Pfam" id="PF13358"/>
    </source>
</evidence>
<dbReference type="Ensembl" id="ENSOTST00005119976.1">
    <property type="protein sequence ID" value="ENSOTSP00005139013.1"/>
    <property type="gene ID" value="ENSOTSG00005076686.1"/>
</dbReference>
<dbReference type="GO" id="GO:0003676">
    <property type="term" value="F:nucleic acid binding"/>
    <property type="evidence" value="ECO:0007669"/>
    <property type="project" value="InterPro"/>
</dbReference>
<sequence length="119" mass="14151">MKTCFRVFRTSDWARRFTIQQDNDPKHTAKTTQKWLQDKSLNVLECPSQGPDLNPIEYLWRDLKVAVQRRSPSNRTELERICREEWEKLPKYMCTKIVASFPRRLEAGKDTAKDVSTKY</sequence>